<name>A0ABD3GEB7_9MARC</name>
<evidence type="ECO:0008006" key="4">
    <source>
        <dbReference type="Google" id="ProtNLM"/>
    </source>
</evidence>
<feature type="transmembrane region" description="Helical" evidence="1">
    <location>
        <begin position="12"/>
        <end position="36"/>
    </location>
</feature>
<keyword evidence="1" id="KW-0812">Transmembrane</keyword>
<organism evidence="2 3">
    <name type="scientific">Riccia sorocarpa</name>
    <dbReference type="NCBI Taxonomy" id="122646"/>
    <lineage>
        <taxon>Eukaryota</taxon>
        <taxon>Viridiplantae</taxon>
        <taxon>Streptophyta</taxon>
        <taxon>Embryophyta</taxon>
        <taxon>Marchantiophyta</taxon>
        <taxon>Marchantiopsida</taxon>
        <taxon>Marchantiidae</taxon>
        <taxon>Marchantiales</taxon>
        <taxon>Ricciaceae</taxon>
        <taxon>Riccia</taxon>
    </lineage>
</organism>
<dbReference type="EMBL" id="JBJQOH010000008">
    <property type="protein sequence ID" value="KAL3677537.1"/>
    <property type="molecule type" value="Genomic_DNA"/>
</dbReference>
<protein>
    <recommendedName>
        <fullName evidence="4">Fucosyltransferase</fullName>
    </recommendedName>
</protein>
<sequence length="390" mass="43732">MGIPGSSSCNVISTSAVGLLIVVVSTASFFAGIFFATSYDPASLCSRLTQSDELSMTDPTTMRSAEELIMKSEEDPAIGFSEAHVAVERWQSWTTRAGEWYVNETIQEADPNWSGRRAMHEVLSNGSIWWDEAAENYFLAKIEEVQYPTNCSQVHLFGHRSWSAGMLSNVHQLAQPLLLAVMRGHTIVDIDRHDLWGPNPAFFGCSPGFHNLNCFLNLSTCSPIDVEDTLNDRVRSIADKIMARYSENGRPAWTPPVLTIHIRQSDKQQEDPFWMANGRYRNVSEDTGPMKQLESEFGFKWPTVFLMSDSGSTLVEVAREINSFPDDVDPLSMYNSSAAAGQDGKRLIMYDWTSDIHIIQKYGNHVKYTEGNETRPGRAFSSNNVHYSDD</sequence>
<dbReference type="Proteomes" id="UP001633002">
    <property type="component" value="Unassembled WGS sequence"/>
</dbReference>
<dbReference type="PANTHER" id="PTHR13132">
    <property type="entry name" value="ALPHA- 1,6 -FUCOSYLTRANSFERASE"/>
    <property type="match status" value="1"/>
</dbReference>
<dbReference type="AlphaFoldDB" id="A0ABD3GEB7"/>
<proteinExistence type="predicted"/>
<keyword evidence="1" id="KW-0472">Membrane</keyword>
<evidence type="ECO:0000256" key="1">
    <source>
        <dbReference type="SAM" id="Phobius"/>
    </source>
</evidence>
<keyword evidence="1" id="KW-1133">Transmembrane helix</keyword>
<gene>
    <name evidence="2" type="ORF">R1sor_027485</name>
</gene>
<reference evidence="2 3" key="1">
    <citation type="submission" date="2024-09" db="EMBL/GenBank/DDBJ databases">
        <title>Chromosome-scale assembly of Riccia sorocarpa.</title>
        <authorList>
            <person name="Paukszto L."/>
        </authorList>
    </citation>
    <scope>NUCLEOTIDE SEQUENCE [LARGE SCALE GENOMIC DNA]</scope>
    <source>
        <strain evidence="2">LP-2024</strain>
        <tissue evidence="2">Aerial parts of the thallus</tissue>
    </source>
</reference>
<dbReference type="PANTHER" id="PTHR13132:SF34">
    <property type="entry name" value="O-FUCOSYLTRANSFERASE FAMILY PROTEIN"/>
    <property type="match status" value="1"/>
</dbReference>
<comment type="caution">
    <text evidence="2">The sequence shown here is derived from an EMBL/GenBank/DDBJ whole genome shotgun (WGS) entry which is preliminary data.</text>
</comment>
<keyword evidence="3" id="KW-1185">Reference proteome</keyword>
<accession>A0ABD3GEB7</accession>
<evidence type="ECO:0000313" key="2">
    <source>
        <dbReference type="EMBL" id="KAL3677537.1"/>
    </source>
</evidence>
<evidence type="ECO:0000313" key="3">
    <source>
        <dbReference type="Proteomes" id="UP001633002"/>
    </source>
</evidence>